<dbReference type="InterPro" id="IPR036390">
    <property type="entry name" value="WH_DNA-bd_sf"/>
</dbReference>
<organism evidence="4 5">
    <name type="scientific">Microbacterium hatanonis</name>
    <dbReference type="NCBI Taxonomy" id="404366"/>
    <lineage>
        <taxon>Bacteria</taxon>
        <taxon>Bacillati</taxon>
        <taxon>Actinomycetota</taxon>
        <taxon>Actinomycetes</taxon>
        <taxon>Micrococcales</taxon>
        <taxon>Microbacteriaceae</taxon>
        <taxon>Microbacterium</taxon>
    </lineage>
</organism>
<feature type="domain" description="Transcriptional repressor PaaX-like central Cas2-like" evidence="3">
    <location>
        <begin position="105"/>
        <end position="171"/>
    </location>
</feature>
<dbReference type="AlphaFoldDB" id="A0A5C8HUN0"/>
<dbReference type="Pfam" id="PF07848">
    <property type="entry name" value="PaaX"/>
    <property type="match status" value="1"/>
</dbReference>
<reference evidence="4 5" key="1">
    <citation type="submission" date="2019-08" db="EMBL/GenBank/DDBJ databases">
        <authorList>
            <person name="Dong K."/>
        </authorList>
    </citation>
    <scope>NUCLEOTIDE SEQUENCE [LARGE SCALE GENOMIC DNA]</scope>
    <source>
        <strain evidence="4 5">JCM14558</strain>
    </source>
</reference>
<dbReference type="InterPro" id="IPR012906">
    <property type="entry name" value="PaaX-like_N"/>
</dbReference>
<gene>
    <name evidence="4" type="ORF">FVP77_12990</name>
</gene>
<name>A0A5C8HUN0_9MICO</name>
<dbReference type="EMBL" id="VRSV01000002">
    <property type="protein sequence ID" value="TXK09803.1"/>
    <property type="molecule type" value="Genomic_DNA"/>
</dbReference>
<dbReference type="RefSeq" id="WP_147895005.1">
    <property type="nucleotide sequence ID" value="NZ_BAAANR010000001.1"/>
</dbReference>
<evidence type="ECO:0000313" key="5">
    <source>
        <dbReference type="Proteomes" id="UP000321034"/>
    </source>
</evidence>
<dbReference type="Pfam" id="PF08223">
    <property type="entry name" value="PaaX_C"/>
    <property type="match status" value="1"/>
</dbReference>
<proteinExistence type="predicted"/>
<dbReference type="OrthoDB" id="2270427at2"/>
<evidence type="ECO:0000259" key="1">
    <source>
        <dbReference type="Pfam" id="PF07848"/>
    </source>
</evidence>
<dbReference type="Pfam" id="PF20803">
    <property type="entry name" value="PaaX_M"/>
    <property type="match status" value="1"/>
</dbReference>
<feature type="domain" description="Transcriptional repressor PaaX-like C-terminal" evidence="2">
    <location>
        <begin position="187"/>
        <end position="267"/>
    </location>
</feature>
<protein>
    <submittedName>
        <fullName evidence="4">PaaX family transcriptional regulator</fullName>
    </submittedName>
</protein>
<dbReference type="InterPro" id="IPR048846">
    <property type="entry name" value="PaaX-like_central"/>
</dbReference>
<dbReference type="PANTHER" id="PTHR30319:SF1">
    <property type="entry name" value="TRANSCRIPTIONAL REPRESSOR PAAX"/>
    <property type="match status" value="1"/>
</dbReference>
<evidence type="ECO:0000259" key="3">
    <source>
        <dbReference type="Pfam" id="PF20803"/>
    </source>
</evidence>
<feature type="domain" description="Transcriptional repressor PaaX-like N-terminal" evidence="1">
    <location>
        <begin position="22"/>
        <end position="86"/>
    </location>
</feature>
<dbReference type="Proteomes" id="UP000321034">
    <property type="component" value="Unassembled WGS sequence"/>
</dbReference>
<dbReference type="Gene3D" id="3.30.70.2650">
    <property type="match status" value="1"/>
</dbReference>
<dbReference type="GO" id="GO:0006351">
    <property type="term" value="P:DNA-templated transcription"/>
    <property type="evidence" value="ECO:0007669"/>
    <property type="project" value="InterPro"/>
</dbReference>
<dbReference type="PANTHER" id="PTHR30319">
    <property type="entry name" value="PHENYLACETIC ACID REGULATOR-RELATED TRANSCRIPTIONAL REPRESSOR"/>
    <property type="match status" value="1"/>
</dbReference>
<accession>A0A5C8HUN0</accession>
<dbReference type="Gene3D" id="1.10.10.10">
    <property type="entry name" value="Winged helix-like DNA-binding domain superfamily/Winged helix DNA-binding domain"/>
    <property type="match status" value="1"/>
</dbReference>
<dbReference type="InterPro" id="IPR011965">
    <property type="entry name" value="PaaX_trns_reg"/>
</dbReference>
<dbReference type="PIRSF" id="PIRSF020623">
    <property type="entry name" value="PaaX"/>
    <property type="match status" value="1"/>
</dbReference>
<keyword evidence="5" id="KW-1185">Reference proteome</keyword>
<comment type="caution">
    <text evidence="4">The sequence shown here is derived from an EMBL/GenBank/DDBJ whole genome shotgun (WGS) entry which is preliminary data.</text>
</comment>
<dbReference type="SUPFAM" id="SSF46785">
    <property type="entry name" value="Winged helix' DNA-binding domain"/>
    <property type="match status" value="1"/>
</dbReference>
<dbReference type="InterPro" id="IPR036388">
    <property type="entry name" value="WH-like_DNA-bd_sf"/>
</dbReference>
<dbReference type="InterPro" id="IPR013225">
    <property type="entry name" value="PaaX_C"/>
</dbReference>
<evidence type="ECO:0000313" key="4">
    <source>
        <dbReference type="EMBL" id="TXK09803.1"/>
    </source>
</evidence>
<evidence type="ECO:0000259" key="2">
    <source>
        <dbReference type="Pfam" id="PF08223"/>
    </source>
</evidence>
<sequence length="289" mass="31801">MMSTALGGETIAVRRVSPARQVLTLFGDYWWQVPEALPTGAALRALGDQGVKEPAARAALARLVEIGLLSTEREGRRTSHRLTERGAAVIDDEARWLDAFGVREPEWDGTWTVVAFSIPESHRALRHTSRSRLRWLGFAPLYDGVWISARVPASDALAQLTELGVADATAMRTHLERSGGASPRSAWNLDEIRGHYEAFGAVLDASETPTSGADALALRSRLMLGWQSFRESDPALPLAILADDWPRVPLRRRFAQWHGSLAPASVERFRALVAAVDPALAERVTDRRL</sequence>